<comment type="similarity">
    <text evidence="2">Belongs to the binding-protein-dependent transport system permease family. HisMQ subfamily.</text>
</comment>
<keyword evidence="3 9" id="KW-0813">Transport</keyword>
<feature type="transmembrane region" description="Helical" evidence="9">
    <location>
        <begin position="24"/>
        <end position="47"/>
    </location>
</feature>
<keyword evidence="12" id="KW-1185">Reference proteome</keyword>
<dbReference type="InterPro" id="IPR010065">
    <property type="entry name" value="AA_ABC_transptr_permease_3TM"/>
</dbReference>
<name>A0A248K160_9PROT</name>
<evidence type="ECO:0000313" key="11">
    <source>
        <dbReference type="EMBL" id="ASG24506.1"/>
    </source>
</evidence>
<organism evidence="11 12">
    <name type="scientific">Nitrospirillum viridazoti CBAmc</name>
    <dbReference type="NCBI Taxonomy" id="1441467"/>
    <lineage>
        <taxon>Bacteria</taxon>
        <taxon>Pseudomonadati</taxon>
        <taxon>Pseudomonadota</taxon>
        <taxon>Alphaproteobacteria</taxon>
        <taxon>Rhodospirillales</taxon>
        <taxon>Azospirillaceae</taxon>
        <taxon>Nitrospirillum</taxon>
        <taxon>Nitrospirillum viridazoti</taxon>
    </lineage>
</organism>
<keyword evidence="8 9" id="KW-0472">Membrane</keyword>
<evidence type="ECO:0000256" key="7">
    <source>
        <dbReference type="ARBA" id="ARBA00022989"/>
    </source>
</evidence>
<evidence type="ECO:0000313" key="12">
    <source>
        <dbReference type="Proteomes" id="UP000197153"/>
    </source>
</evidence>
<comment type="subcellular location">
    <subcellularLocation>
        <location evidence="1">Cell inner membrane</location>
        <topology evidence="1">Multi-pass membrane protein</topology>
    </subcellularLocation>
    <subcellularLocation>
        <location evidence="9">Cell membrane</location>
        <topology evidence="9">Multi-pass membrane protein</topology>
    </subcellularLocation>
</comment>
<keyword evidence="4" id="KW-1003">Cell membrane</keyword>
<feature type="domain" description="ABC transmembrane type-1" evidence="10">
    <location>
        <begin position="23"/>
        <end position="224"/>
    </location>
</feature>
<evidence type="ECO:0000256" key="6">
    <source>
        <dbReference type="ARBA" id="ARBA00022692"/>
    </source>
</evidence>
<dbReference type="CDD" id="cd06261">
    <property type="entry name" value="TM_PBP2"/>
    <property type="match status" value="1"/>
</dbReference>
<evidence type="ECO:0000256" key="9">
    <source>
        <dbReference type="RuleBase" id="RU363032"/>
    </source>
</evidence>
<keyword evidence="5" id="KW-0997">Cell inner membrane</keyword>
<evidence type="ECO:0000256" key="5">
    <source>
        <dbReference type="ARBA" id="ARBA00022519"/>
    </source>
</evidence>
<dbReference type="NCBIfam" id="TIGR01726">
    <property type="entry name" value="HEQRo_perm_3TM"/>
    <property type="match status" value="1"/>
</dbReference>
<feature type="transmembrane region" description="Helical" evidence="9">
    <location>
        <begin position="202"/>
        <end position="225"/>
    </location>
</feature>
<evidence type="ECO:0000256" key="4">
    <source>
        <dbReference type="ARBA" id="ARBA00022475"/>
    </source>
</evidence>
<evidence type="ECO:0000256" key="1">
    <source>
        <dbReference type="ARBA" id="ARBA00004429"/>
    </source>
</evidence>
<keyword evidence="7 9" id="KW-1133">Transmembrane helix</keyword>
<dbReference type="PROSITE" id="PS50928">
    <property type="entry name" value="ABC_TM1"/>
    <property type="match status" value="1"/>
</dbReference>
<feature type="transmembrane region" description="Helical" evidence="9">
    <location>
        <begin position="59"/>
        <end position="80"/>
    </location>
</feature>
<proteinExistence type="inferred from homology"/>
<keyword evidence="6 9" id="KW-0812">Transmembrane</keyword>
<dbReference type="RefSeq" id="WP_088874931.1">
    <property type="nucleotide sequence ID" value="NZ_CP022112.1"/>
</dbReference>
<gene>
    <name evidence="11" type="ORF">Y958_26915</name>
</gene>
<feature type="transmembrane region" description="Helical" evidence="9">
    <location>
        <begin position="100"/>
        <end position="118"/>
    </location>
</feature>
<dbReference type="PANTHER" id="PTHR30133:SF2">
    <property type="entry name" value="ARGININE ABC TRANSPORTER PERMEASE PROTEIN ARTQ"/>
    <property type="match status" value="1"/>
</dbReference>
<dbReference type="PANTHER" id="PTHR30133">
    <property type="entry name" value="CATIONIC AMINO ACID TRANSPORTER, MEMBRANE COMPONENT"/>
    <property type="match status" value="1"/>
</dbReference>
<evidence type="ECO:0000256" key="3">
    <source>
        <dbReference type="ARBA" id="ARBA00022448"/>
    </source>
</evidence>
<reference evidence="11 12" key="1">
    <citation type="submission" date="2017-06" db="EMBL/GenBank/DDBJ databases">
        <title>Complete genome sequence of Nitrospirillum amazonense strain CBAmC, an endophytic nitrogen-fixing and plant growth-promoting bacterium, isolated from sugarcane.</title>
        <authorList>
            <person name="Schwab S."/>
            <person name="dos Santos Teixeira K.R."/>
            <person name="Simoes Araujo J.L."/>
            <person name="Soares Vidal M."/>
            <person name="Borges de Freitas H.R."/>
            <person name="Rivello Crivelaro A.L."/>
            <person name="Bueno de Camargo Nunes A."/>
            <person name="dos Santos C.M."/>
            <person name="Palmeira da Silva Rosa D."/>
            <person name="da Silva Padilha D."/>
            <person name="da Silva E."/>
            <person name="Araujo Terra L."/>
            <person name="Soares Mendes V."/>
            <person name="Farinelli L."/>
            <person name="Magalhaes Cruz L."/>
            <person name="Baldani J.I."/>
        </authorList>
    </citation>
    <scope>NUCLEOTIDE SEQUENCE [LARGE SCALE GENOMIC DNA]</scope>
    <source>
        <strain evidence="11 12">CBAmC</strain>
    </source>
</reference>
<dbReference type="GO" id="GO:0043190">
    <property type="term" value="C:ATP-binding cassette (ABC) transporter complex"/>
    <property type="evidence" value="ECO:0007669"/>
    <property type="project" value="InterPro"/>
</dbReference>
<dbReference type="EMBL" id="CP022112">
    <property type="protein sequence ID" value="ASG24506.1"/>
    <property type="molecule type" value="Genomic_DNA"/>
</dbReference>
<accession>A0A248K160</accession>
<dbReference type="InterPro" id="IPR000515">
    <property type="entry name" value="MetI-like"/>
</dbReference>
<evidence type="ECO:0000256" key="8">
    <source>
        <dbReference type="ARBA" id="ARBA00023136"/>
    </source>
</evidence>
<dbReference type="AlphaFoldDB" id="A0A248K160"/>
<sequence>MMDDLTLLGFGPDGWAPLLLKGCLLTLAVSATSMAIGTVLGVLLAWARLKGPRWLRRTALVYGVVLRGVPELLVILLLYFGLPSLILSLSETFGWEAPGLPPPFLIGSVSVGLVSAAYQAEIFRGGVGAIPRGQFEAARAMGFGDLMCFHRIVLPQVTRIVLPALGNVWQFNLKDSALIAVTGLSELMRTSLVAAGSTRHPFLFFGVAMALYLVLTTLSSTAFHYGGRYSNRWDRG</sequence>
<dbReference type="Gene3D" id="1.10.3720.10">
    <property type="entry name" value="MetI-like"/>
    <property type="match status" value="1"/>
</dbReference>
<evidence type="ECO:0000259" key="10">
    <source>
        <dbReference type="PROSITE" id="PS50928"/>
    </source>
</evidence>
<protein>
    <submittedName>
        <fullName evidence="11">ABC transporter permease</fullName>
    </submittedName>
</protein>
<dbReference type="Proteomes" id="UP000197153">
    <property type="component" value="Chromosome 3"/>
</dbReference>
<dbReference type="InterPro" id="IPR035906">
    <property type="entry name" value="MetI-like_sf"/>
</dbReference>
<dbReference type="KEGG" id="nao:Y958_26915"/>
<dbReference type="Pfam" id="PF00528">
    <property type="entry name" value="BPD_transp_1"/>
    <property type="match status" value="1"/>
</dbReference>
<evidence type="ECO:0000256" key="2">
    <source>
        <dbReference type="ARBA" id="ARBA00010072"/>
    </source>
</evidence>
<dbReference type="GO" id="GO:0022857">
    <property type="term" value="F:transmembrane transporter activity"/>
    <property type="evidence" value="ECO:0007669"/>
    <property type="project" value="InterPro"/>
</dbReference>
<dbReference type="InterPro" id="IPR051613">
    <property type="entry name" value="ABC_transp_permease_HisMQ"/>
</dbReference>
<dbReference type="SUPFAM" id="SSF161098">
    <property type="entry name" value="MetI-like"/>
    <property type="match status" value="1"/>
</dbReference>